<proteinExistence type="predicted"/>
<dbReference type="AlphaFoldDB" id="A0A418X4N5"/>
<comment type="caution">
    <text evidence="1">The sequence shown here is derived from an EMBL/GenBank/DDBJ whole genome shotgun (WGS) entry which is preliminary data.</text>
</comment>
<dbReference type="RefSeq" id="WP_119740896.1">
    <property type="nucleotide sequence ID" value="NZ_QYUN01000002.1"/>
</dbReference>
<name>A0A418X4N5_9BURK</name>
<dbReference type="OrthoDB" id="8563753at2"/>
<dbReference type="Proteomes" id="UP000285190">
    <property type="component" value="Unassembled WGS sequence"/>
</dbReference>
<organism evidence="1 2">
    <name type="scientific">Noviherbaspirillum cavernae</name>
    <dbReference type="NCBI Taxonomy" id="2320862"/>
    <lineage>
        <taxon>Bacteria</taxon>
        <taxon>Pseudomonadati</taxon>
        <taxon>Pseudomonadota</taxon>
        <taxon>Betaproteobacteria</taxon>
        <taxon>Burkholderiales</taxon>
        <taxon>Oxalobacteraceae</taxon>
        <taxon>Noviherbaspirillum</taxon>
    </lineage>
</organism>
<protein>
    <submittedName>
        <fullName evidence="1">Uncharacterized protein</fullName>
    </submittedName>
</protein>
<accession>A0A418X4N5</accession>
<dbReference type="EMBL" id="QYUN01000002">
    <property type="protein sequence ID" value="RJG07443.1"/>
    <property type="molecule type" value="Genomic_DNA"/>
</dbReference>
<evidence type="ECO:0000313" key="1">
    <source>
        <dbReference type="EMBL" id="RJG07443.1"/>
    </source>
</evidence>
<evidence type="ECO:0000313" key="2">
    <source>
        <dbReference type="Proteomes" id="UP000285190"/>
    </source>
</evidence>
<reference evidence="1 2" key="1">
    <citation type="submission" date="2018-09" db="EMBL/GenBank/DDBJ databases">
        <authorList>
            <person name="Zhu H."/>
        </authorList>
    </citation>
    <scope>NUCLEOTIDE SEQUENCE [LARGE SCALE GENOMIC DNA]</scope>
    <source>
        <strain evidence="1 2">K2R10-39</strain>
    </source>
</reference>
<sequence>MSFSLDALALPFLLLLAVNAAGILLYAASVRLKARREQRHVADVAAAIIDYFKRSGVNVATSCTRLPGKSQYTAFIESEPMKRFRLSHIIEMTLKEHVRKACGQELGKVYWRFPIKEVKEIKDTAAAGEAAAQDAPAPEAVAGGKAPVSVAAGTDEYINEGLENYKYIPKVEATELSWEHFEQASGNTDGPQLNA</sequence>
<keyword evidence="2" id="KW-1185">Reference proteome</keyword>
<gene>
    <name evidence="1" type="ORF">D3870_16850</name>
</gene>